<dbReference type="KEGG" id="saci:Sinac_6053"/>
<dbReference type="RefSeq" id="WP_015249251.1">
    <property type="nucleotide sequence ID" value="NC_019892.1"/>
</dbReference>
<feature type="chain" id="PRO_5003940441" evidence="1">
    <location>
        <begin position="28"/>
        <end position="233"/>
    </location>
</feature>
<evidence type="ECO:0000313" key="3">
    <source>
        <dbReference type="Proteomes" id="UP000010798"/>
    </source>
</evidence>
<organism evidence="2 3">
    <name type="scientific">Singulisphaera acidiphila (strain ATCC BAA-1392 / DSM 18658 / VKM B-2454 / MOB10)</name>
    <dbReference type="NCBI Taxonomy" id="886293"/>
    <lineage>
        <taxon>Bacteria</taxon>
        <taxon>Pseudomonadati</taxon>
        <taxon>Planctomycetota</taxon>
        <taxon>Planctomycetia</taxon>
        <taxon>Isosphaerales</taxon>
        <taxon>Isosphaeraceae</taxon>
        <taxon>Singulisphaera</taxon>
    </lineage>
</organism>
<dbReference type="HOGENOM" id="CLU_1189270_0_0_0"/>
<accession>L0DNA7</accession>
<dbReference type="InterPro" id="IPR013424">
    <property type="entry name" value="Ice-binding_C"/>
</dbReference>
<keyword evidence="1" id="KW-0732">Signal</keyword>
<reference evidence="2 3" key="1">
    <citation type="submission" date="2012-02" db="EMBL/GenBank/DDBJ databases">
        <title>Complete sequence of chromosome of Singulisphaera acidiphila DSM 18658.</title>
        <authorList>
            <consortium name="US DOE Joint Genome Institute (JGI-PGF)"/>
            <person name="Lucas S."/>
            <person name="Copeland A."/>
            <person name="Lapidus A."/>
            <person name="Glavina del Rio T."/>
            <person name="Dalin E."/>
            <person name="Tice H."/>
            <person name="Bruce D."/>
            <person name="Goodwin L."/>
            <person name="Pitluck S."/>
            <person name="Peters L."/>
            <person name="Ovchinnikova G."/>
            <person name="Chertkov O."/>
            <person name="Kyrpides N."/>
            <person name="Mavromatis K."/>
            <person name="Ivanova N."/>
            <person name="Brettin T."/>
            <person name="Detter J.C."/>
            <person name="Han C."/>
            <person name="Larimer F."/>
            <person name="Land M."/>
            <person name="Hauser L."/>
            <person name="Markowitz V."/>
            <person name="Cheng J.-F."/>
            <person name="Hugenholtz P."/>
            <person name="Woyke T."/>
            <person name="Wu D."/>
            <person name="Tindall B."/>
            <person name="Pomrenke H."/>
            <person name="Brambilla E."/>
            <person name="Klenk H.-P."/>
            <person name="Eisen J.A."/>
        </authorList>
    </citation>
    <scope>NUCLEOTIDE SEQUENCE [LARGE SCALE GENOMIC DNA]</scope>
    <source>
        <strain evidence="3">ATCC BAA-1392 / DSM 18658 / VKM B-2454 / MOB10</strain>
    </source>
</reference>
<feature type="signal peptide" evidence="1">
    <location>
        <begin position="1"/>
        <end position="27"/>
    </location>
</feature>
<protein>
    <submittedName>
        <fullName evidence="2">PEP-CTERM putative exosortase interaction domain-containing protein</fullName>
    </submittedName>
</protein>
<evidence type="ECO:0000256" key="1">
    <source>
        <dbReference type="SAM" id="SignalP"/>
    </source>
</evidence>
<gene>
    <name evidence="2" type="ordered locus">Sinac_6053</name>
</gene>
<keyword evidence="3" id="KW-1185">Reference proteome</keyword>
<dbReference type="AlphaFoldDB" id="L0DNA7"/>
<proteinExistence type="predicted"/>
<evidence type="ECO:0000313" key="2">
    <source>
        <dbReference type="EMBL" id="AGA30161.1"/>
    </source>
</evidence>
<name>L0DNA7_SINAD</name>
<sequence length="233" mass="24075">MKIITKRLGLAVAVLGLLTVAAGQARATLIVDQSFVGYSNLGAALAEGYAFVGQTVTTGVTGSLVAVELEASRSESFLTPWILDIQVVSGGLPTGVVLSTTTINPSNFPTSRPFPPTTPLPLVVNLATSVFLNAGDQFAIVLHPQGATGSPSLWAGTWSGTTGNAYAGGTMVLGMQANSLTSVGSDLDLYFRTIVDTTPLVPTPEPSTLALVFTALPMGLGLAWKRRRKAVTA</sequence>
<dbReference type="EMBL" id="CP003364">
    <property type="protein sequence ID" value="AGA30161.1"/>
    <property type="molecule type" value="Genomic_DNA"/>
</dbReference>
<dbReference type="NCBIfam" id="TIGR02595">
    <property type="entry name" value="PEP_CTERM"/>
    <property type="match status" value="1"/>
</dbReference>
<dbReference type="Proteomes" id="UP000010798">
    <property type="component" value="Chromosome"/>
</dbReference>